<dbReference type="SUPFAM" id="SSF57424">
    <property type="entry name" value="LDL receptor-like module"/>
    <property type="match status" value="2"/>
</dbReference>
<dbReference type="Gene3D" id="1.20.1070.10">
    <property type="entry name" value="Rhodopsin 7-helix transmembrane proteins"/>
    <property type="match status" value="1"/>
</dbReference>
<evidence type="ECO:0000259" key="10">
    <source>
        <dbReference type="PROSITE" id="PS50026"/>
    </source>
</evidence>
<dbReference type="OrthoDB" id="2019384at2759"/>
<dbReference type="Proteomes" id="UP000681722">
    <property type="component" value="Unassembled WGS sequence"/>
</dbReference>
<feature type="transmembrane region" description="Helical" evidence="9">
    <location>
        <begin position="1464"/>
        <end position="1484"/>
    </location>
</feature>
<evidence type="ECO:0000256" key="5">
    <source>
        <dbReference type="ARBA" id="ARBA00023136"/>
    </source>
</evidence>
<dbReference type="PRINTS" id="PR00261">
    <property type="entry name" value="LDLRECEPTOR"/>
</dbReference>
<dbReference type="InterPro" id="IPR002172">
    <property type="entry name" value="LDrepeatLR_classA_rpt"/>
</dbReference>
<dbReference type="Pfam" id="PF00057">
    <property type="entry name" value="Ldl_recept_a"/>
    <property type="match status" value="1"/>
</dbReference>
<dbReference type="PROSITE" id="PS50026">
    <property type="entry name" value="EGF_3"/>
    <property type="match status" value="3"/>
</dbReference>
<evidence type="ECO:0000313" key="14">
    <source>
        <dbReference type="Proteomes" id="UP000663829"/>
    </source>
</evidence>
<reference evidence="12" key="1">
    <citation type="submission" date="2021-02" db="EMBL/GenBank/DDBJ databases">
        <authorList>
            <person name="Nowell W R."/>
        </authorList>
    </citation>
    <scope>NUCLEOTIDE SEQUENCE</scope>
</reference>
<proteinExistence type="predicted"/>
<keyword evidence="6 7" id="KW-1015">Disulfide bond</keyword>
<evidence type="ECO:0000259" key="11">
    <source>
        <dbReference type="PROSITE" id="PS50262"/>
    </source>
</evidence>
<dbReference type="PROSITE" id="PS01186">
    <property type="entry name" value="EGF_2"/>
    <property type="match status" value="1"/>
</dbReference>
<dbReference type="InterPro" id="IPR000742">
    <property type="entry name" value="EGF"/>
</dbReference>
<feature type="disulfide bond" evidence="8">
    <location>
        <begin position="205"/>
        <end position="223"/>
    </location>
</feature>
<comment type="caution">
    <text evidence="12">The sequence shown here is derived from an EMBL/GenBank/DDBJ whole genome shotgun (WGS) entry which is preliminary data.</text>
</comment>
<evidence type="ECO:0000313" key="12">
    <source>
        <dbReference type="EMBL" id="CAF1043656.1"/>
    </source>
</evidence>
<feature type="transmembrane region" description="Helical" evidence="9">
    <location>
        <begin position="1384"/>
        <end position="1408"/>
    </location>
</feature>
<dbReference type="InterPro" id="IPR017452">
    <property type="entry name" value="GPCR_Rhodpsn_7TM"/>
</dbReference>
<feature type="transmembrane region" description="Helical" evidence="9">
    <location>
        <begin position="1347"/>
        <end position="1372"/>
    </location>
</feature>
<evidence type="ECO:0000256" key="8">
    <source>
        <dbReference type="PROSITE-ProRule" id="PRU00124"/>
    </source>
</evidence>
<keyword evidence="14" id="KW-1185">Reference proteome</keyword>
<dbReference type="InterPro" id="IPR050685">
    <property type="entry name" value="LDLR"/>
</dbReference>
<name>A0A814JWW7_9BILA</name>
<dbReference type="EMBL" id="CAJNOQ010004077">
    <property type="protein sequence ID" value="CAF1043656.1"/>
    <property type="molecule type" value="Genomic_DNA"/>
</dbReference>
<dbReference type="Gene3D" id="2.10.25.10">
    <property type="entry name" value="Laminin"/>
    <property type="match status" value="1"/>
</dbReference>
<feature type="domain" description="EGF-like" evidence="10">
    <location>
        <begin position="1263"/>
        <end position="1302"/>
    </location>
</feature>
<keyword evidence="7" id="KW-0245">EGF-like domain</keyword>
<comment type="subcellular location">
    <subcellularLocation>
        <location evidence="1">Membrane</location>
        <topology evidence="1">Single-pass membrane protein</topology>
    </subcellularLocation>
</comment>
<feature type="disulfide bond" evidence="7">
    <location>
        <begin position="1051"/>
        <end position="1060"/>
    </location>
</feature>
<dbReference type="EMBL" id="CAJOBC010004077">
    <property type="protein sequence ID" value="CAF3813721.1"/>
    <property type="molecule type" value="Genomic_DNA"/>
</dbReference>
<feature type="disulfide bond" evidence="8">
    <location>
        <begin position="637"/>
        <end position="652"/>
    </location>
</feature>
<dbReference type="Gene3D" id="4.10.400.10">
    <property type="entry name" value="Low-density Lipoprotein Receptor"/>
    <property type="match status" value="3"/>
</dbReference>
<feature type="disulfide bond" evidence="8">
    <location>
        <begin position="174"/>
        <end position="189"/>
    </location>
</feature>
<dbReference type="PANTHER" id="PTHR24270">
    <property type="entry name" value="LOW-DENSITY LIPOPROTEIN RECEPTOR-RELATED"/>
    <property type="match status" value="1"/>
</dbReference>
<dbReference type="GO" id="GO:0005886">
    <property type="term" value="C:plasma membrane"/>
    <property type="evidence" value="ECO:0007669"/>
    <property type="project" value="TreeGrafter"/>
</dbReference>
<dbReference type="SUPFAM" id="SSF81321">
    <property type="entry name" value="Family A G protein-coupled receptor-like"/>
    <property type="match status" value="1"/>
</dbReference>
<dbReference type="PROSITE" id="PS50068">
    <property type="entry name" value="LDLRA_2"/>
    <property type="match status" value="4"/>
</dbReference>
<feature type="domain" description="EGF-like" evidence="10">
    <location>
        <begin position="1019"/>
        <end position="1061"/>
    </location>
</feature>
<feature type="transmembrane region" description="Helical" evidence="9">
    <location>
        <begin position="1596"/>
        <end position="1617"/>
    </location>
</feature>
<evidence type="ECO:0000256" key="2">
    <source>
        <dbReference type="ARBA" id="ARBA00022692"/>
    </source>
</evidence>
<feature type="transmembrane region" description="Helical" evidence="9">
    <location>
        <begin position="1516"/>
        <end position="1538"/>
    </location>
</feature>
<sequence>MEYAVLPDHLDIMYQDCILSPQQYVRLLNNNDTNVEDYLYYCLRVEQDNINIKYDQCFDEINNRKISFKKLKELNITNEELFQWNIPVDLISYYSRYNNDDKFEFICNCSLSSKRYGRYCEYTYGDSSIGLDSFEQLINGYANRMRDLPVNRRSECYPFVTKLCSRCIDWRDICDGEWDCMNGEDEKQCRQVEMNECNFETEYRCRNGLCINRQFLFDGDMDCLDTTDEQKSLADGKHYDYQSCYKTATIDCHEHFCSKDLFSCGDGHCFKWDIRFDLESRCKNRQDSLHVCELKSSWTMKDGRCAYAADDAEFMEFESENDRCLKLIKCALLNVRTVCQPRSIFEFQEQAFRYVIEQCFENNETIYKHSLSAYVLSPFIQTYTLYKQFSYLGHIDLLHRQMAARPGLFCFNGTFTCRGRETIRDLNKEKYCVYYDDIYEKQYPYPPFEYLFCVHKNATTTGDPDYCNDTQNFYLCLLSGECISKYRLLDGFIDCIDQSDENFTLHQNLNTKYLHDKYNCEIKTNAMIMAHFLGDGDKQCPDGTDEMSLRLNWQSFQCQQVNTFACDLLNRYKTQISQILIPFNSLCNSIWDMRNGIDEQECHDWICEDDQLWIKFNNTYNVSSVWNGNCILNEWKCDRDWDYPDGSDERECYSNNLRDEECREKISGFYATCRNKTNQALISIPCEQVGDGIIDCAGGLEERNVFACSDGYPLNNRLLCEETGTCIESMNLCDGILHCPSGIDESIAWCNDGRNVKLNCQPGTFACRIPANDYGPCISLTKRCDSNGDCTPEKSYGWDELFCLPSRDNVKMRYLSSSNSIEEPIIQPGDAMSSFWLCNNGLVVKRHNFLSCLCPPAFYGTFCEFHNHRITIVFMINTSTVMNFSSQKTKIHLTPIIRIGILLEYKNHTIDHFFTIHNFLRQHQLYKRRIYLNYPQSLLKNIRQATANDYKIRFLHYNINDTNIELKSVWEYDIKYPFLPAYRLTTLLTIDIKQRSQFDSSKRCHRIVNKPNEYYCEKILSPCKNDTCNTNSLCFPTFYHTGQYHYFYCLCSLSYYGITCHLQTNKNTCQLCENNATCLAYMNQYYQHVSYCLCQSGYFGDYCKHSMAQLIIQSMSSFIGTAVVQFINPNMKTMILEIKSQQIMVNNVLVFNDFYLPAIGLLKNYSNDGLDSLSALYYSTTSKNISHMNISKITKCFHVHDLNLIPKNYSSISEIIRTLKEYHRPCHQNHSSSLICFYDPQLYYLCFCNSTTYRAICFYYDFNYDRCQFCLNQGQCFIGEKRMNFENFICRCPKCTYGSICQYRTNQFAFSLEILLQNDDYQAKMNDDNVEEENMIPETRNLSISTIIWLSIASLMVFVGFISNLCTYVTLVQKIIQRSIIVRYIMIISIINQLALVYLLIQILYIILNQQQNIILCKSTSYLLLCFTYSSKWTIGLLSMTRVHMALKMKVNNNILTKVSFKEYLLFIVIILLVFITTSFAIVFRHPTEMIITKQFVCILDYPTSLWKTIENIHVYINHLIPLTMNLYATIIVIYTAARSKARIHEQNLHSAIYKQLKDRYELLLSPLLMILCSLPQLMLASFIDCQQWQKIWLRNLIVGTYLFSYSPQLMTFSLFINPSKVFKHAFKSSMIGRILKSNY</sequence>
<evidence type="ECO:0000256" key="7">
    <source>
        <dbReference type="PROSITE-ProRule" id="PRU00076"/>
    </source>
</evidence>
<evidence type="ECO:0000256" key="9">
    <source>
        <dbReference type="SAM" id="Phobius"/>
    </source>
</evidence>
<comment type="caution">
    <text evidence="7">Lacks conserved residue(s) required for the propagation of feature annotation.</text>
</comment>
<feature type="domain" description="EGF-like" evidence="10">
    <location>
        <begin position="1065"/>
        <end position="1104"/>
    </location>
</feature>
<gene>
    <name evidence="12" type="ORF">GPM918_LOCUS15911</name>
    <name evidence="13" type="ORF">SRO942_LOCUS15911</name>
</gene>
<keyword evidence="2 9" id="KW-0812">Transmembrane</keyword>
<dbReference type="SUPFAM" id="SSF57196">
    <property type="entry name" value="EGF/Laminin"/>
    <property type="match status" value="1"/>
</dbReference>
<feature type="disulfide bond" evidence="7">
    <location>
        <begin position="1292"/>
        <end position="1301"/>
    </location>
</feature>
<protein>
    <submittedName>
        <fullName evidence="12">Uncharacterized protein</fullName>
    </submittedName>
</protein>
<evidence type="ECO:0000256" key="4">
    <source>
        <dbReference type="ARBA" id="ARBA00022989"/>
    </source>
</evidence>
<feature type="disulfide bond" evidence="7">
    <location>
        <begin position="1094"/>
        <end position="1103"/>
    </location>
</feature>
<dbReference type="PROSITE" id="PS00022">
    <property type="entry name" value="EGF_1"/>
    <property type="match status" value="3"/>
</dbReference>
<dbReference type="PROSITE" id="PS50262">
    <property type="entry name" value="G_PROTEIN_RECEP_F1_2"/>
    <property type="match status" value="1"/>
</dbReference>
<dbReference type="InterPro" id="IPR036055">
    <property type="entry name" value="LDL_receptor-like_sf"/>
</dbReference>
<evidence type="ECO:0000256" key="3">
    <source>
        <dbReference type="ARBA" id="ARBA00022737"/>
    </source>
</evidence>
<keyword evidence="5 9" id="KW-0472">Membrane</keyword>
<evidence type="ECO:0000256" key="6">
    <source>
        <dbReference type="ARBA" id="ARBA00023157"/>
    </source>
</evidence>
<keyword evidence="4 9" id="KW-1133">Transmembrane helix</keyword>
<feature type="transmembrane region" description="Helical" evidence="9">
    <location>
        <begin position="1420"/>
        <end position="1443"/>
    </location>
</feature>
<dbReference type="GO" id="GO:0016192">
    <property type="term" value="P:vesicle-mediated transport"/>
    <property type="evidence" value="ECO:0007669"/>
    <property type="project" value="UniProtKB-ARBA"/>
</dbReference>
<keyword evidence="3" id="KW-0677">Repeat</keyword>
<feature type="transmembrane region" description="Helical" evidence="9">
    <location>
        <begin position="1563"/>
        <end position="1584"/>
    </location>
</feature>
<feature type="domain" description="G-protein coupled receptors family 1 profile" evidence="11">
    <location>
        <begin position="1363"/>
        <end position="1580"/>
    </location>
</feature>
<evidence type="ECO:0000313" key="13">
    <source>
        <dbReference type="EMBL" id="CAF3813721.1"/>
    </source>
</evidence>
<dbReference type="SMART" id="SM00192">
    <property type="entry name" value="LDLa"/>
    <property type="match status" value="7"/>
</dbReference>
<evidence type="ECO:0000256" key="1">
    <source>
        <dbReference type="ARBA" id="ARBA00004167"/>
    </source>
</evidence>
<organism evidence="12 14">
    <name type="scientific">Didymodactylos carnosus</name>
    <dbReference type="NCBI Taxonomy" id="1234261"/>
    <lineage>
        <taxon>Eukaryota</taxon>
        <taxon>Metazoa</taxon>
        <taxon>Spiralia</taxon>
        <taxon>Gnathifera</taxon>
        <taxon>Rotifera</taxon>
        <taxon>Eurotatoria</taxon>
        <taxon>Bdelloidea</taxon>
        <taxon>Philodinida</taxon>
        <taxon>Philodinidae</taxon>
        <taxon>Didymodactylos</taxon>
    </lineage>
</organism>
<accession>A0A814JWW7</accession>
<dbReference type="Proteomes" id="UP000663829">
    <property type="component" value="Unassembled WGS sequence"/>
</dbReference>
<dbReference type="CDD" id="cd00112">
    <property type="entry name" value="LDLa"/>
    <property type="match status" value="3"/>
</dbReference>